<feature type="signal peptide" evidence="5">
    <location>
        <begin position="1"/>
        <end position="18"/>
    </location>
</feature>
<dbReference type="GO" id="GO:0030288">
    <property type="term" value="C:outer membrane-bounded periplasmic space"/>
    <property type="evidence" value="ECO:0007669"/>
    <property type="project" value="InterPro"/>
</dbReference>
<dbReference type="PROSITE" id="PS51257">
    <property type="entry name" value="PROKAR_LIPOPROTEIN"/>
    <property type="match status" value="1"/>
</dbReference>
<name>A0A414AL69_9FIRM</name>
<organism evidence="7 8">
    <name type="scientific">Enterocloster bolteae</name>
    <dbReference type="NCBI Taxonomy" id="208479"/>
    <lineage>
        <taxon>Bacteria</taxon>
        <taxon>Bacillati</taxon>
        <taxon>Bacillota</taxon>
        <taxon>Clostridia</taxon>
        <taxon>Lachnospirales</taxon>
        <taxon>Lachnospiraceae</taxon>
        <taxon>Enterocloster</taxon>
    </lineage>
</organism>
<feature type="chain" id="PRO_5044397715" evidence="5">
    <location>
        <begin position="19"/>
        <end position="356"/>
    </location>
</feature>
<dbReference type="Pfam" id="PF03480">
    <property type="entry name" value="DctP"/>
    <property type="match status" value="1"/>
</dbReference>
<dbReference type="InterPro" id="IPR038404">
    <property type="entry name" value="TRAP_DctP_sf"/>
</dbReference>
<comment type="similarity">
    <text evidence="1">Belongs to the bacterial solute-binding protein 7 family.</text>
</comment>
<reference evidence="8 9" key="1">
    <citation type="submission" date="2018-08" db="EMBL/GenBank/DDBJ databases">
        <title>A genome reference for cultivated species of the human gut microbiota.</title>
        <authorList>
            <person name="Zou Y."/>
            <person name="Xue W."/>
            <person name="Luo G."/>
        </authorList>
    </citation>
    <scope>NUCLEOTIDE SEQUENCE [LARGE SCALE GENOMIC DNA]</scope>
    <source>
        <strain evidence="6 9">AF14-18</strain>
        <strain evidence="7 8">AM35-14</strain>
    </source>
</reference>
<evidence type="ECO:0000256" key="3">
    <source>
        <dbReference type="ARBA" id="ARBA00022729"/>
    </source>
</evidence>
<feature type="region of interest" description="Disordered" evidence="4">
    <location>
        <begin position="23"/>
        <end position="48"/>
    </location>
</feature>
<evidence type="ECO:0000313" key="7">
    <source>
        <dbReference type="EMBL" id="RHC49996.1"/>
    </source>
</evidence>
<evidence type="ECO:0000256" key="5">
    <source>
        <dbReference type="SAM" id="SignalP"/>
    </source>
</evidence>
<dbReference type="EMBL" id="QRZM01000013">
    <property type="protein sequence ID" value="RGV72632.1"/>
    <property type="molecule type" value="Genomic_DNA"/>
</dbReference>
<dbReference type="CDD" id="cd13603">
    <property type="entry name" value="PBP2_TRAP_Siap_TeaA_like"/>
    <property type="match status" value="1"/>
</dbReference>
<dbReference type="NCBIfam" id="TIGR00787">
    <property type="entry name" value="dctP"/>
    <property type="match status" value="1"/>
</dbReference>
<dbReference type="NCBIfam" id="NF037995">
    <property type="entry name" value="TRAP_S1"/>
    <property type="match status" value="1"/>
</dbReference>
<evidence type="ECO:0000256" key="1">
    <source>
        <dbReference type="ARBA" id="ARBA00009023"/>
    </source>
</evidence>
<keyword evidence="3 5" id="KW-0732">Signal</keyword>
<dbReference type="PANTHER" id="PTHR33376:SF7">
    <property type="entry name" value="C4-DICARBOXYLATE-BINDING PROTEIN DCTB"/>
    <property type="match status" value="1"/>
</dbReference>
<keyword evidence="2" id="KW-0813">Transport</keyword>
<dbReference type="PANTHER" id="PTHR33376">
    <property type="match status" value="1"/>
</dbReference>
<dbReference type="PIRSF" id="PIRSF006470">
    <property type="entry name" value="DctB"/>
    <property type="match status" value="1"/>
</dbReference>
<dbReference type="InterPro" id="IPR018389">
    <property type="entry name" value="DctP_fam"/>
</dbReference>
<dbReference type="Proteomes" id="UP000283975">
    <property type="component" value="Unassembled WGS sequence"/>
</dbReference>
<dbReference type="EMBL" id="QSHZ01000039">
    <property type="protein sequence ID" value="RHC49996.1"/>
    <property type="molecule type" value="Genomic_DNA"/>
</dbReference>
<feature type="compositionally biased region" description="Polar residues" evidence="4">
    <location>
        <begin position="25"/>
        <end position="48"/>
    </location>
</feature>
<dbReference type="RefSeq" id="WP_002570702.1">
    <property type="nucleotide sequence ID" value="NZ_CATYQV010000052.1"/>
</dbReference>
<dbReference type="GO" id="GO:0055085">
    <property type="term" value="P:transmembrane transport"/>
    <property type="evidence" value="ECO:0007669"/>
    <property type="project" value="InterPro"/>
</dbReference>
<accession>A0A414AL69</accession>
<evidence type="ECO:0000313" key="9">
    <source>
        <dbReference type="Proteomes" id="UP000284543"/>
    </source>
</evidence>
<dbReference type="AlphaFoldDB" id="A0A414AL69"/>
<protein>
    <submittedName>
        <fullName evidence="7">TRAP transporter substrate-binding protein DctP</fullName>
    </submittedName>
</protein>
<proteinExistence type="inferred from homology"/>
<evidence type="ECO:0000256" key="4">
    <source>
        <dbReference type="SAM" id="MobiDB-lite"/>
    </source>
</evidence>
<sequence>MKKRMLAALLAGSMLLTACGGTGGQTASQAPKGEASQSAPADTGTQSGQKVTMKVSVGVADNHFEAVAVNKMKEYIEEQTGGNFTVEIFTGAQIGNDQEVFEGLKLGVADMLPCGTDIIGNFSKDFGLLSLPYLFDNEKQVEAVVEGEFGQSLLKELEDIGYVGLGFGNFGFRHTTNSKHPINSVEDMKGLKIRTMTTPIHLEVFEALGANPTPMAFSELFSALQQGVVDGQENPLMNIYANKLHEVQKYLTLDGHVFTFVTFVVSKDWYDKLDPSYQQILNDGIKIATEYMKESCESEDALALEKMKEAGVEVVELTPEAKDEFREAVKGVSEKYGNEINPDRYKEMLDIIAAVQ</sequence>
<dbReference type="SUPFAM" id="SSF53850">
    <property type="entry name" value="Periplasmic binding protein-like II"/>
    <property type="match status" value="1"/>
</dbReference>
<comment type="caution">
    <text evidence="7">The sequence shown here is derived from an EMBL/GenBank/DDBJ whole genome shotgun (WGS) entry which is preliminary data.</text>
</comment>
<dbReference type="Proteomes" id="UP000284543">
    <property type="component" value="Unassembled WGS sequence"/>
</dbReference>
<dbReference type="InterPro" id="IPR004682">
    <property type="entry name" value="TRAP_DctP"/>
</dbReference>
<evidence type="ECO:0000313" key="8">
    <source>
        <dbReference type="Proteomes" id="UP000283975"/>
    </source>
</evidence>
<evidence type="ECO:0000313" key="6">
    <source>
        <dbReference type="EMBL" id="RGV72632.1"/>
    </source>
</evidence>
<evidence type="ECO:0000256" key="2">
    <source>
        <dbReference type="ARBA" id="ARBA00022448"/>
    </source>
</evidence>
<gene>
    <name evidence="7" type="ORF">DW839_26565</name>
    <name evidence="6" type="ORF">DWW02_23615</name>
</gene>
<dbReference type="Gene3D" id="3.40.190.170">
    <property type="entry name" value="Bacterial extracellular solute-binding protein, family 7"/>
    <property type="match status" value="1"/>
</dbReference>